<dbReference type="CDD" id="cd00254">
    <property type="entry name" value="LT-like"/>
    <property type="match status" value="1"/>
</dbReference>
<proteinExistence type="inferred from homology"/>
<sequence>MLREGDDNRVTRLRQLGLIAAFLLLPSLDGWSADNPSVSTPAKPPTPTVGQICAAIATHADGHGVPRDFFARLIWKESRFDVAATSPVGAQGIAQFMPGTAKERNLDDPFDFTKALPASAALLKDLRKSFGNWGLAAAAYNAGPTRVANWLSSGGFLPLETEEYVLDITGRSADDFAAGSEINVRPLNAKLTFDAACRQLPIVRFATIAMAQIKPKPWGIQIAGNFRHSAAVGQLHRLRRSFPAILNAHEPVISRKRSAMGRRGIYAVRIGADSRSEANQICAQLHNAGGACIVLRNR</sequence>
<reference evidence="6" key="1">
    <citation type="submission" date="2017-11" db="EMBL/GenBank/DDBJ databases">
        <authorList>
            <person name="Kuznetsova I."/>
            <person name="Sazanova A."/>
            <person name="Chirak E."/>
            <person name="Safronova V."/>
            <person name="Willems A."/>
        </authorList>
    </citation>
    <scope>NUCLEOTIDE SEQUENCE [LARGE SCALE GENOMIC DNA]</scope>
    <source>
        <strain evidence="6">STM 196</strain>
    </source>
</reference>
<dbReference type="Proteomes" id="UP000241444">
    <property type="component" value="Unassembled WGS sequence"/>
</dbReference>
<protein>
    <submittedName>
        <fullName evidence="5">Lytic transglycosylase</fullName>
    </submittedName>
</protein>
<evidence type="ECO:0000313" key="5">
    <source>
        <dbReference type="EMBL" id="PSH69603.1"/>
    </source>
</evidence>
<dbReference type="InterPro" id="IPR007730">
    <property type="entry name" value="SPOR-like_dom"/>
</dbReference>
<dbReference type="GO" id="GO:0042834">
    <property type="term" value="F:peptidoglycan binding"/>
    <property type="evidence" value="ECO:0007669"/>
    <property type="project" value="InterPro"/>
</dbReference>
<dbReference type="Pfam" id="PF01464">
    <property type="entry name" value="SLT"/>
    <property type="match status" value="1"/>
</dbReference>
<evidence type="ECO:0000259" key="3">
    <source>
        <dbReference type="Pfam" id="PF01464"/>
    </source>
</evidence>
<evidence type="ECO:0000259" key="4">
    <source>
        <dbReference type="Pfam" id="PF05036"/>
    </source>
</evidence>
<comment type="similarity">
    <text evidence="1">Belongs to the transglycosylase Slt family.</text>
</comment>
<comment type="similarity">
    <text evidence="2">Belongs to the virb1 family.</text>
</comment>
<feature type="domain" description="SPOR" evidence="4">
    <location>
        <begin position="261"/>
        <end position="295"/>
    </location>
</feature>
<comment type="caution">
    <text evidence="5">The sequence shown here is derived from an EMBL/GenBank/DDBJ whole genome shotgun (WGS) entry which is preliminary data.</text>
</comment>
<evidence type="ECO:0000256" key="2">
    <source>
        <dbReference type="ARBA" id="ARBA00009387"/>
    </source>
</evidence>
<dbReference type="Gene3D" id="1.10.530.10">
    <property type="match status" value="1"/>
</dbReference>
<organism evidence="5 6">
    <name type="scientific">Phyllobacterium brassicacearum</name>
    <dbReference type="NCBI Taxonomy" id="314235"/>
    <lineage>
        <taxon>Bacteria</taxon>
        <taxon>Pseudomonadati</taxon>
        <taxon>Pseudomonadota</taxon>
        <taxon>Alphaproteobacteria</taxon>
        <taxon>Hyphomicrobiales</taxon>
        <taxon>Phyllobacteriaceae</taxon>
        <taxon>Phyllobacterium</taxon>
    </lineage>
</organism>
<name>A0A2P7BSZ6_9HYPH</name>
<dbReference type="OrthoDB" id="9801695at2"/>
<dbReference type="PANTHER" id="PTHR37423:SF2">
    <property type="entry name" value="MEMBRANE-BOUND LYTIC MUREIN TRANSGLYCOSYLASE C"/>
    <property type="match status" value="1"/>
</dbReference>
<dbReference type="InterPro" id="IPR008258">
    <property type="entry name" value="Transglycosylase_SLT_dom_1"/>
</dbReference>
<gene>
    <name evidence="5" type="ORF">CU102_07355</name>
</gene>
<dbReference type="InterPro" id="IPR023346">
    <property type="entry name" value="Lysozyme-like_dom_sf"/>
</dbReference>
<dbReference type="PANTHER" id="PTHR37423">
    <property type="entry name" value="SOLUBLE LYTIC MUREIN TRANSGLYCOSYLASE-RELATED"/>
    <property type="match status" value="1"/>
</dbReference>
<dbReference type="EMBL" id="PGGO01000004">
    <property type="protein sequence ID" value="PSH69603.1"/>
    <property type="molecule type" value="Genomic_DNA"/>
</dbReference>
<feature type="domain" description="Transglycosylase SLT" evidence="3">
    <location>
        <begin position="58"/>
        <end position="153"/>
    </location>
</feature>
<evidence type="ECO:0000256" key="1">
    <source>
        <dbReference type="ARBA" id="ARBA00007734"/>
    </source>
</evidence>
<dbReference type="AlphaFoldDB" id="A0A2P7BSZ6"/>
<keyword evidence="6" id="KW-1185">Reference proteome</keyword>
<evidence type="ECO:0000313" key="6">
    <source>
        <dbReference type="Proteomes" id="UP000241444"/>
    </source>
</evidence>
<accession>A0A2P7BSZ6</accession>
<dbReference type="Pfam" id="PF05036">
    <property type="entry name" value="SPOR"/>
    <property type="match status" value="1"/>
</dbReference>
<dbReference type="SUPFAM" id="SSF53955">
    <property type="entry name" value="Lysozyme-like"/>
    <property type="match status" value="1"/>
</dbReference>